<accession>A0A0H3XJ53</accession>
<feature type="transmembrane region" description="Helical" evidence="1">
    <location>
        <begin position="183"/>
        <end position="201"/>
    </location>
</feature>
<organism evidence="2 3">
    <name type="scientific">Spiroplasma eriocheiris</name>
    <dbReference type="NCBI Taxonomy" id="315358"/>
    <lineage>
        <taxon>Bacteria</taxon>
        <taxon>Bacillati</taxon>
        <taxon>Mycoplasmatota</taxon>
        <taxon>Mollicutes</taxon>
        <taxon>Entomoplasmatales</taxon>
        <taxon>Spiroplasmataceae</taxon>
        <taxon>Spiroplasma</taxon>
    </lineage>
</organism>
<dbReference type="RefSeq" id="WP_047791796.1">
    <property type="nucleotide sequence ID" value="NZ_CP011856.1"/>
</dbReference>
<protein>
    <recommendedName>
        <fullName evidence="4">Folate family ECF transporter S component</fullName>
    </recommendedName>
</protein>
<dbReference type="EMBL" id="CP011856">
    <property type="protein sequence ID" value="AKM54605.1"/>
    <property type="molecule type" value="Genomic_DNA"/>
</dbReference>
<reference evidence="2 3" key="1">
    <citation type="journal article" date="2015" name="Genome Biol. Evol.">
        <title>Found and Lost: The Fates of Horizontally Acquired Genes in Arthropod-Symbiotic Spiroplasma.</title>
        <authorList>
            <person name="Lo W.S."/>
            <person name="Gasparich G.E."/>
            <person name="Kuo C.H."/>
        </authorList>
    </citation>
    <scope>NUCLEOTIDE SEQUENCE [LARGE SCALE GENOMIC DNA]</scope>
    <source>
        <strain evidence="3">TDA-040725-5</strain>
    </source>
</reference>
<keyword evidence="1" id="KW-0812">Transmembrane</keyword>
<evidence type="ECO:0000256" key="1">
    <source>
        <dbReference type="SAM" id="Phobius"/>
    </source>
</evidence>
<reference evidence="3" key="2">
    <citation type="submission" date="2015-06" db="EMBL/GenBank/DDBJ databases">
        <title>Complete genome sequence of Spiroplasma eriocheiris TDA-040725-5 (DSM 21848).</title>
        <authorList>
            <person name="Lo W.-S."/>
            <person name="Kuo C.-H."/>
        </authorList>
    </citation>
    <scope>NUCLEOTIDE SEQUENCE [LARGE SCALE GENOMIC DNA]</scope>
    <source>
        <strain evidence="3">TDA-040725-5</strain>
    </source>
</reference>
<proteinExistence type="predicted"/>
<evidence type="ECO:0000313" key="3">
    <source>
        <dbReference type="Proteomes" id="UP000035661"/>
    </source>
</evidence>
<gene>
    <name evidence="2" type="ORF">SERIO_v1c10490</name>
</gene>
<sequence length="232" mass="26222">MFYILTSFGSGVLIATFLGLASWLDRKNIRKINILIITVSSMLVALSTVLTNFIGYNISIAGVGVIKLALGNFLIFVIGMLFGPFMGVLSGIAADLIGSLINIAGSFHLGFTFNVVLYGFMGSLVFIFRSNKAWYWKAVILYILTFSLISFGLNTLWLYAIGWTQIISWPIFQAKLIKMPIEMVIYLPITLSSFVVMYKLIMLRHNLDLWVIRTGELNLNYFNFRKQKLNQQ</sequence>
<dbReference type="Pfam" id="PF12822">
    <property type="entry name" value="ECF_trnsprt"/>
    <property type="match status" value="1"/>
</dbReference>
<dbReference type="Proteomes" id="UP000035661">
    <property type="component" value="Chromosome"/>
</dbReference>
<feature type="transmembrane region" description="Helical" evidence="1">
    <location>
        <begin position="74"/>
        <end position="97"/>
    </location>
</feature>
<dbReference type="KEGG" id="seri:SERIO_v1c10490"/>
<keyword evidence="1" id="KW-0472">Membrane</keyword>
<keyword evidence="3" id="KW-1185">Reference proteome</keyword>
<evidence type="ECO:0000313" key="2">
    <source>
        <dbReference type="EMBL" id="AKM54605.1"/>
    </source>
</evidence>
<dbReference type="PATRIC" id="fig|743698.3.peg.1059"/>
<dbReference type="AlphaFoldDB" id="A0A0H3XJ53"/>
<dbReference type="NCBIfam" id="TIGR04518">
    <property type="entry name" value="ECF_S_folT_fam"/>
    <property type="match status" value="1"/>
</dbReference>
<dbReference type="STRING" id="315358.SERIO_v1c10490"/>
<feature type="transmembrane region" description="Helical" evidence="1">
    <location>
        <begin position="32"/>
        <end position="54"/>
    </location>
</feature>
<feature type="transmembrane region" description="Helical" evidence="1">
    <location>
        <begin position="134"/>
        <end position="162"/>
    </location>
</feature>
<evidence type="ECO:0008006" key="4">
    <source>
        <dbReference type="Google" id="ProtNLM"/>
    </source>
</evidence>
<dbReference type="GO" id="GO:0022857">
    <property type="term" value="F:transmembrane transporter activity"/>
    <property type="evidence" value="ECO:0007669"/>
    <property type="project" value="InterPro"/>
</dbReference>
<feature type="transmembrane region" description="Helical" evidence="1">
    <location>
        <begin position="6"/>
        <end position="25"/>
    </location>
</feature>
<name>A0A0H3XJ53_9MOLU</name>
<feature type="transmembrane region" description="Helical" evidence="1">
    <location>
        <begin position="109"/>
        <end position="128"/>
    </location>
</feature>
<dbReference type="Gene3D" id="1.10.1760.20">
    <property type="match status" value="1"/>
</dbReference>
<dbReference type="InterPro" id="IPR024529">
    <property type="entry name" value="ECF_trnsprt_substrate-spec"/>
</dbReference>
<keyword evidence="1" id="KW-1133">Transmembrane helix</keyword>
<dbReference type="InterPro" id="IPR030949">
    <property type="entry name" value="ECF_S_folate_fam"/>
</dbReference>